<evidence type="ECO:0000256" key="1">
    <source>
        <dbReference type="ARBA" id="ARBA00004496"/>
    </source>
</evidence>
<dbReference type="PANTHER" id="PTHR12894:SF27">
    <property type="entry name" value="TRANSFORMING GROWTH FACTOR-BETA RECEPTOR-ASSOCIATED PROTEIN 1"/>
    <property type="match status" value="1"/>
</dbReference>
<accession>A0A816PKW5</accession>
<dbReference type="GO" id="GO:0006914">
    <property type="term" value="P:autophagy"/>
    <property type="evidence" value="ECO:0007669"/>
    <property type="project" value="TreeGrafter"/>
</dbReference>
<dbReference type="PANTHER" id="PTHR12894">
    <property type="entry name" value="CNH DOMAIN CONTAINING"/>
    <property type="match status" value="1"/>
</dbReference>
<dbReference type="GO" id="GO:0034058">
    <property type="term" value="P:endosomal vesicle fusion"/>
    <property type="evidence" value="ECO:0007669"/>
    <property type="project" value="TreeGrafter"/>
</dbReference>
<evidence type="ECO:0000256" key="2">
    <source>
        <dbReference type="ARBA" id="ARBA00022448"/>
    </source>
</evidence>
<dbReference type="Proteomes" id="UP000663824">
    <property type="component" value="Unassembled WGS sequence"/>
</dbReference>
<dbReference type="EMBL" id="CAJNRE010005835">
    <property type="protein sequence ID" value="CAF2050045.1"/>
    <property type="molecule type" value="Genomic_DNA"/>
</dbReference>
<dbReference type="GO" id="GO:0016020">
    <property type="term" value="C:membrane"/>
    <property type="evidence" value="ECO:0007669"/>
    <property type="project" value="TreeGrafter"/>
</dbReference>
<gene>
    <name evidence="7" type="ORF">MBJ925_LOCUS12834</name>
</gene>
<reference evidence="7" key="1">
    <citation type="submission" date="2021-02" db="EMBL/GenBank/DDBJ databases">
        <authorList>
            <person name="Nowell W R."/>
        </authorList>
    </citation>
    <scope>NUCLEOTIDE SEQUENCE</scope>
</reference>
<dbReference type="InterPro" id="IPR001180">
    <property type="entry name" value="CNH_dom"/>
</dbReference>
<organism evidence="7 8">
    <name type="scientific">Rotaria magnacalcarata</name>
    <dbReference type="NCBI Taxonomy" id="392030"/>
    <lineage>
        <taxon>Eukaryota</taxon>
        <taxon>Metazoa</taxon>
        <taxon>Spiralia</taxon>
        <taxon>Gnathifera</taxon>
        <taxon>Rotifera</taxon>
        <taxon>Eurotatoria</taxon>
        <taxon>Bdelloidea</taxon>
        <taxon>Philodinida</taxon>
        <taxon>Philodinidae</taxon>
        <taxon>Rotaria</taxon>
    </lineage>
</organism>
<evidence type="ECO:0000256" key="3">
    <source>
        <dbReference type="ARBA" id="ARBA00022490"/>
    </source>
</evidence>
<proteinExistence type="predicted"/>
<keyword evidence="3" id="KW-0963">Cytoplasm</keyword>
<evidence type="ECO:0000259" key="6">
    <source>
        <dbReference type="PROSITE" id="PS50219"/>
    </source>
</evidence>
<dbReference type="Pfam" id="PF00780">
    <property type="entry name" value="CNH"/>
    <property type="match status" value="1"/>
</dbReference>
<dbReference type="GO" id="GO:0005737">
    <property type="term" value="C:cytoplasm"/>
    <property type="evidence" value="ECO:0007669"/>
    <property type="project" value="UniProtKB-SubCell"/>
</dbReference>
<comment type="subcellular location">
    <subcellularLocation>
        <location evidence="1">Cytoplasm</location>
    </subcellularLocation>
</comment>
<feature type="domain" description="CNH" evidence="6">
    <location>
        <begin position="103"/>
        <end position="382"/>
    </location>
</feature>
<keyword evidence="2" id="KW-0813">Transport</keyword>
<comment type="caution">
    <text evidence="7">The sequence shown here is derived from an EMBL/GenBank/DDBJ whole genome shotgun (WGS) entry which is preliminary data.</text>
</comment>
<dbReference type="PROSITE" id="PS50219">
    <property type="entry name" value="CNH"/>
    <property type="match status" value="1"/>
</dbReference>
<evidence type="ECO:0000313" key="8">
    <source>
        <dbReference type="Proteomes" id="UP000663824"/>
    </source>
</evidence>
<dbReference type="InterPro" id="IPR032914">
    <property type="entry name" value="Vam6/VPS39/TRAP1"/>
</dbReference>
<sequence>MIVNRSLTISYQFFVILTISKYSFSEIHPDDQLLNILSTLQPFRSQSCQFKFENCIQDSTFADQLDNDCNIYSRLRDCFRSLLDESQCLTLQLKRQYKQAKQNEYESCGIALSLESINSSINTSSSIKLNIHFLTNSISSETKDFEFNCTGSASLGARKSVGKIKVVLSSLHRVITLSDNLIQILNSDNLQFIPNIKLKNIITFAVSNKFTQGASIDMCASTKRNKLQIYRIDRTNINLINEISVQDPIISIGMDEFGVLACSKTTYFAYKSNLNSDRRSTDSLQTIFTLQDPSIMACFTTITPGEYLLNGPNIGITTTLAGTSERAPIMFITQPNDFIYSHPYLIVLVKDYIHIYSYLDDQLKQQMPLKNCQTLINIPQRNTNTMLINTKDSIYLLESLSINQQIDQLLDTYRLQEALTLAESNCSSIEQRRTNSLILSTKKRIGLIEFNALNVFRALNLFDDINLDFHEIMIQIPNFLPLNSPWPDIDENMKSQYILWLNAFCDYMTKRSEEFSCQSRRIVLKEYSNDDTFPGIWIIGKYILERNLDRSWEFSIAKWLLEQNEEELAVKIFIDKHQNESNDDLFNTNYVMNLLKPHPIALKNYLEDAVFKLMIETDEVHTILVNIYLDQIISKSPNDNEETRYKLQEFLVKSNSYRIQSVLHRINQTKYFKREVALLYGKMNDFQQAFHVLVDELEDFDYAANYCMALSQDKSINDRKIVAHVLFDVFLASLDKHPKEITEALLCLLGNNKVEFNFIEVLKRLPSNWPISSLQTILSRAMRTCAYDERAAKLELSLNRLQNEKLNIKLAKLKRSNVTVHEYRRCKQCLKQFYETSCVIYQDGSQVHVHCAK</sequence>
<keyword evidence="4" id="KW-0653">Protein transport</keyword>
<protein>
    <recommendedName>
        <fullName evidence="6">CNH domain-containing protein</fullName>
    </recommendedName>
</protein>
<dbReference type="PROSITE" id="PS50236">
    <property type="entry name" value="CHCR"/>
    <property type="match status" value="1"/>
</dbReference>
<evidence type="ECO:0000313" key="7">
    <source>
        <dbReference type="EMBL" id="CAF2050045.1"/>
    </source>
</evidence>
<dbReference type="InterPro" id="IPR000547">
    <property type="entry name" value="Clathrin_H-chain/VPS_repeat"/>
</dbReference>
<evidence type="ECO:0000256" key="4">
    <source>
        <dbReference type="ARBA" id="ARBA00022927"/>
    </source>
</evidence>
<feature type="repeat" description="CHCR" evidence="5">
    <location>
        <begin position="576"/>
        <end position="742"/>
    </location>
</feature>
<dbReference type="AlphaFoldDB" id="A0A816PKW5"/>
<dbReference type="GO" id="GO:0006886">
    <property type="term" value="P:intracellular protein transport"/>
    <property type="evidence" value="ECO:0007669"/>
    <property type="project" value="UniProtKB-UniRule"/>
</dbReference>
<evidence type="ECO:0000256" key="5">
    <source>
        <dbReference type="PROSITE-ProRule" id="PRU01006"/>
    </source>
</evidence>
<name>A0A816PKW5_9BILA</name>